<keyword evidence="4" id="KW-1185">Reference proteome</keyword>
<evidence type="ECO:0000256" key="2">
    <source>
        <dbReference type="SAM" id="Phobius"/>
    </source>
</evidence>
<evidence type="ECO:0000256" key="1">
    <source>
        <dbReference type="SAM" id="Coils"/>
    </source>
</evidence>
<dbReference type="AlphaFoldDB" id="A0A844ZMM3"/>
<dbReference type="EMBL" id="WTYY01000004">
    <property type="protein sequence ID" value="MXO89018.1"/>
    <property type="molecule type" value="Genomic_DNA"/>
</dbReference>
<organism evidence="3 4">
    <name type="scientific">Alteraurantiacibacter aestuarii</name>
    <dbReference type="NCBI Taxonomy" id="650004"/>
    <lineage>
        <taxon>Bacteria</taxon>
        <taxon>Pseudomonadati</taxon>
        <taxon>Pseudomonadota</taxon>
        <taxon>Alphaproteobacteria</taxon>
        <taxon>Sphingomonadales</taxon>
        <taxon>Erythrobacteraceae</taxon>
        <taxon>Alteraurantiacibacter</taxon>
    </lineage>
</organism>
<reference evidence="3 4" key="1">
    <citation type="submission" date="2019-12" db="EMBL/GenBank/DDBJ databases">
        <title>Genomic-based taxomic classification of the family Erythrobacteraceae.</title>
        <authorList>
            <person name="Xu L."/>
        </authorList>
    </citation>
    <scope>NUCLEOTIDE SEQUENCE [LARGE SCALE GENOMIC DNA]</scope>
    <source>
        <strain evidence="3 4">JCM 16339</strain>
    </source>
</reference>
<evidence type="ECO:0000313" key="3">
    <source>
        <dbReference type="EMBL" id="MXO89018.1"/>
    </source>
</evidence>
<evidence type="ECO:0000313" key="4">
    <source>
        <dbReference type="Proteomes" id="UP000435243"/>
    </source>
</evidence>
<keyword evidence="2" id="KW-0472">Membrane</keyword>
<dbReference type="Proteomes" id="UP000435243">
    <property type="component" value="Unassembled WGS sequence"/>
</dbReference>
<keyword evidence="2" id="KW-1133">Transmembrane helix</keyword>
<accession>A0A844ZMM3</accession>
<comment type="caution">
    <text evidence="3">The sequence shown here is derived from an EMBL/GenBank/DDBJ whole genome shotgun (WGS) entry which is preliminary data.</text>
</comment>
<keyword evidence="1" id="KW-0175">Coiled coil</keyword>
<proteinExistence type="predicted"/>
<protein>
    <recommendedName>
        <fullName evidence="5">Envelope stress response membrane protein PspB</fullName>
    </recommendedName>
</protein>
<evidence type="ECO:0008006" key="5">
    <source>
        <dbReference type="Google" id="ProtNLM"/>
    </source>
</evidence>
<feature type="coiled-coil region" evidence="1">
    <location>
        <begin position="50"/>
        <end position="77"/>
    </location>
</feature>
<sequence length="99" mass="11103">MSFGDPSFVVAIVGLSMGAWLISTWIRVKHGYPLDDGAGGRIEKSNNGEAQRLLETNRVLTERLENAEDRLAVLERIVTDEGYDTARKIEALRDRQETN</sequence>
<feature type="transmembrane region" description="Helical" evidence="2">
    <location>
        <begin position="6"/>
        <end position="26"/>
    </location>
</feature>
<dbReference type="RefSeq" id="WP_160591686.1">
    <property type="nucleotide sequence ID" value="NZ_BAAAFP010000003.1"/>
</dbReference>
<keyword evidence="2" id="KW-0812">Transmembrane</keyword>
<dbReference type="OrthoDB" id="7391494at2"/>
<gene>
    <name evidence="3" type="ORF">GRI32_09730</name>
</gene>
<name>A0A844ZMM3_9SPHN</name>